<dbReference type="Proteomes" id="UP000749040">
    <property type="component" value="Unassembled WGS sequence"/>
</dbReference>
<evidence type="ECO:0000256" key="2">
    <source>
        <dbReference type="ARBA" id="ARBA00022723"/>
    </source>
</evidence>
<dbReference type="InterPro" id="IPR051458">
    <property type="entry name" value="Cyt/Met_Dipeptidase"/>
</dbReference>
<dbReference type="Pfam" id="PF07687">
    <property type="entry name" value="M20_dimer"/>
    <property type="match status" value="1"/>
</dbReference>
<evidence type="ECO:0000259" key="4">
    <source>
        <dbReference type="Pfam" id="PF07687"/>
    </source>
</evidence>
<sequence length="473" mass="50714">MRTTPDDVVLSHVAEHRDAFLARLGEWLRIPSVSADPDRAPDVRRSAEWLVAALKDTGFPVAEIWPTAGGPAVFAEWPSGEPDAPTVLVYGHHDVQPAAKADGWSTEPFEPVEQDGRLYGRGAADDKGQVFLHTLGLRAHLAATGRTAPAVNVKLLVEGEEESGSPHFGELIRAHADRLACDTVIVSDTGMWAQDTPTVCTGMRGLLDGQIDLYGPAQDIHSGSFGGAVPNPATEAARLAAALHDEDRRVTIPGFYDGVVELTPRERALFAELPFDEAAWLGTAKSAATLGERGHTTLERIWARPTAEINGIHSGYGGPGGKTIVPASAVIKFSFRLVAGQDPARIRQLVTDWTAGRLPAGIRHEIRFFGAGTRPCLTPLDHPALRSLVRAMGRAFGQEIRYTREGGSGPAADLQDVLGVPVLFLGISVPSDGWHSVDEKVELGLLLKGVATAAFLWGELAEDWRAQPWPAGR</sequence>
<evidence type="ECO:0000256" key="3">
    <source>
        <dbReference type="ARBA" id="ARBA00022801"/>
    </source>
</evidence>
<reference evidence="5 6" key="1">
    <citation type="submission" date="2021-01" db="EMBL/GenBank/DDBJ databases">
        <title>Streptomyces acididurans sp. nov., isolated from a peat swamp forest soil.</title>
        <authorList>
            <person name="Chantavorakit T."/>
            <person name="Duangmal K."/>
        </authorList>
    </citation>
    <scope>NUCLEOTIDE SEQUENCE [LARGE SCALE GENOMIC DNA]</scope>
    <source>
        <strain evidence="5 6">KK5PA1</strain>
    </source>
</reference>
<dbReference type="EMBL" id="JADKYB010000014">
    <property type="protein sequence ID" value="MBM9507666.1"/>
    <property type="molecule type" value="Genomic_DNA"/>
</dbReference>
<organism evidence="5 6">
    <name type="scientific">Actinacidiphila acididurans</name>
    <dbReference type="NCBI Taxonomy" id="2784346"/>
    <lineage>
        <taxon>Bacteria</taxon>
        <taxon>Bacillati</taxon>
        <taxon>Actinomycetota</taxon>
        <taxon>Actinomycetes</taxon>
        <taxon>Kitasatosporales</taxon>
        <taxon>Streptomycetaceae</taxon>
        <taxon>Actinacidiphila</taxon>
    </lineage>
</organism>
<dbReference type="PANTHER" id="PTHR43270">
    <property type="entry name" value="BETA-ALA-HIS DIPEPTIDASE"/>
    <property type="match status" value="1"/>
</dbReference>
<evidence type="ECO:0000313" key="6">
    <source>
        <dbReference type="Proteomes" id="UP000749040"/>
    </source>
</evidence>
<name>A0ABS2TWF6_9ACTN</name>
<proteinExistence type="predicted"/>
<evidence type="ECO:0000256" key="1">
    <source>
        <dbReference type="ARBA" id="ARBA00022670"/>
    </source>
</evidence>
<evidence type="ECO:0000313" key="5">
    <source>
        <dbReference type="EMBL" id="MBM9507666.1"/>
    </source>
</evidence>
<keyword evidence="2" id="KW-0479">Metal-binding</keyword>
<dbReference type="PANTHER" id="PTHR43270:SF12">
    <property type="entry name" value="SUCCINYL-DIAMINOPIMELATE DESUCCINYLASE"/>
    <property type="match status" value="1"/>
</dbReference>
<keyword evidence="3" id="KW-0378">Hydrolase</keyword>
<dbReference type="NCBIfam" id="NF005914">
    <property type="entry name" value="PRK07907.1"/>
    <property type="match status" value="1"/>
</dbReference>
<dbReference type="Gene3D" id="3.30.70.360">
    <property type="match status" value="1"/>
</dbReference>
<dbReference type="Pfam" id="PF01546">
    <property type="entry name" value="Peptidase_M20"/>
    <property type="match status" value="1"/>
</dbReference>
<dbReference type="Gene3D" id="3.40.630.10">
    <property type="entry name" value="Zn peptidases"/>
    <property type="match status" value="1"/>
</dbReference>
<dbReference type="NCBIfam" id="NF006579">
    <property type="entry name" value="PRK09104.1"/>
    <property type="match status" value="1"/>
</dbReference>
<keyword evidence="6" id="KW-1185">Reference proteome</keyword>
<accession>A0ABS2TWF6</accession>
<dbReference type="InterPro" id="IPR002933">
    <property type="entry name" value="Peptidase_M20"/>
</dbReference>
<protein>
    <submittedName>
        <fullName evidence="5">M20/M25/M40 family metallo-hydrolase</fullName>
    </submittedName>
</protein>
<dbReference type="SUPFAM" id="SSF53187">
    <property type="entry name" value="Zn-dependent exopeptidases"/>
    <property type="match status" value="1"/>
</dbReference>
<keyword evidence="1" id="KW-0645">Protease</keyword>
<gene>
    <name evidence="5" type="ORF">ITX44_24600</name>
</gene>
<comment type="caution">
    <text evidence="5">The sequence shown here is derived from an EMBL/GenBank/DDBJ whole genome shotgun (WGS) entry which is preliminary data.</text>
</comment>
<dbReference type="InterPro" id="IPR011650">
    <property type="entry name" value="Peptidase_M20_dimer"/>
</dbReference>
<feature type="domain" description="Peptidase M20 dimerisation" evidence="4">
    <location>
        <begin position="202"/>
        <end position="356"/>
    </location>
</feature>
<dbReference type="RefSeq" id="WP_205359543.1">
    <property type="nucleotide sequence ID" value="NZ_JADKYB010000014.1"/>
</dbReference>